<evidence type="ECO:0008006" key="3">
    <source>
        <dbReference type="Google" id="ProtNLM"/>
    </source>
</evidence>
<protein>
    <recommendedName>
        <fullName evidence="3">DUF1876 domain-containing protein</fullName>
    </recommendedName>
</protein>
<dbReference type="EMBL" id="BLKX01000001">
    <property type="protein sequence ID" value="GFG78571.1"/>
    <property type="molecule type" value="Genomic_DNA"/>
</dbReference>
<dbReference type="Proteomes" id="UP000465240">
    <property type="component" value="Unassembled WGS sequence"/>
</dbReference>
<gene>
    <name evidence="1" type="ORF">MPRG_18470</name>
</gene>
<organism evidence="1 2">
    <name type="scientific">Mycobacterium paragordonae</name>
    <dbReference type="NCBI Taxonomy" id="1389713"/>
    <lineage>
        <taxon>Bacteria</taxon>
        <taxon>Bacillati</taxon>
        <taxon>Actinomycetota</taxon>
        <taxon>Actinomycetes</taxon>
        <taxon>Mycobacteriales</taxon>
        <taxon>Mycobacteriaceae</taxon>
        <taxon>Mycobacterium</taxon>
    </lineage>
</organism>
<evidence type="ECO:0000313" key="2">
    <source>
        <dbReference type="Proteomes" id="UP000465240"/>
    </source>
</evidence>
<accession>A0ABQ1C2P7</accession>
<proteinExistence type="predicted"/>
<sequence>MDTMTATACTVQWCKYGPDCKGEHWTMIYTPATHRSASLMVGCGVDWNEADDGNHPSVVVHIDGGSDSDVDTDAHLGLSQAIELRGLLDRAIAIASEVVGMDYRETLTRHIV</sequence>
<reference evidence="1 2" key="1">
    <citation type="journal article" date="2019" name="Emerg. Microbes Infect.">
        <title>Comprehensive subspecies identification of 175 nontuberculous mycobacteria species based on 7547 genomic profiles.</title>
        <authorList>
            <person name="Matsumoto Y."/>
            <person name="Kinjo T."/>
            <person name="Motooka D."/>
            <person name="Nabeya D."/>
            <person name="Jung N."/>
            <person name="Uechi K."/>
            <person name="Horii T."/>
            <person name="Iida T."/>
            <person name="Fujita J."/>
            <person name="Nakamura S."/>
        </authorList>
    </citation>
    <scope>NUCLEOTIDE SEQUENCE [LARGE SCALE GENOMIC DNA]</scope>
    <source>
        <strain evidence="1 2">JCM 18565</strain>
    </source>
</reference>
<evidence type="ECO:0000313" key="1">
    <source>
        <dbReference type="EMBL" id="GFG78571.1"/>
    </source>
</evidence>
<name>A0ABQ1C2P7_9MYCO</name>
<dbReference type="RefSeq" id="WP_120792427.1">
    <property type="nucleotide sequence ID" value="NZ_BLKX01000001.1"/>
</dbReference>
<comment type="caution">
    <text evidence="1">The sequence shown here is derived from an EMBL/GenBank/DDBJ whole genome shotgun (WGS) entry which is preliminary data.</text>
</comment>
<keyword evidence="2" id="KW-1185">Reference proteome</keyword>